<gene>
    <name evidence="2" type="ORF">XAC3562_750016</name>
</gene>
<accession>A0A0U5BXE3</accession>
<dbReference type="Gene3D" id="1.10.30.50">
    <property type="match status" value="1"/>
</dbReference>
<comment type="caution">
    <text evidence="2">The sequence shown here is derived from an EMBL/GenBank/DDBJ whole genome shotgun (WGS) entry which is preliminary data.</text>
</comment>
<dbReference type="Proteomes" id="UP000052230">
    <property type="component" value="Unassembled WGS sequence"/>
</dbReference>
<dbReference type="OMA" id="WVYESAI"/>
<reference evidence="2 3" key="1">
    <citation type="submission" date="2014-09" db="EMBL/GenBank/DDBJ databases">
        <authorList>
            <person name="Regsiter A."/>
        </authorList>
    </citation>
    <scope>NUCLEOTIDE SEQUENCE [LARGE SCALE GENOMIC DNA]</scope>
</reference>
<sequence length="151" mass="16566">MGHPPVLCPHSQTVPGARGPPNGGTGILSIPELPISKKRLKTFRLLAFHAQHGRCFYFTLPTWLASPNELGLRPRSARPYQCTAKHLVACQDGGKDVVGNVVAAHAACNHRRHKRTAPVPSATDYRTFVQRQLAKGKWCPQWIYGLSIGTP</sequence>
<proteinExistence type="predicted"/>
<protein>
    <recommendedName>
        <fullName evidence="4">HNH endonuclease</fullName>
    </recommendedName>
</protein>
<evidence type="ECO:0008006" key="4">
    <source>
        <dbReference type="Google" id="ProtNLM"/>
    </source>
</evidence>
<evidence type="ECO:0000313" key="2">
    <source>
        <dbReference type="EMBL" id="CEG17952.1"/>
    </source>
</evidence>
<feature type="region of interest" description="Disordered" evidence="1">
    <location>
        <begin position="1"/>
        <end position="25"/>
    </location>
</feature>
<dbReference type="EMBL" id="CCXZ01000172">
    <property type="protein sequence ID" value="CEG17952.1"/>
    <property type="molecule type" value="Genomic_DNA"/>
</dbReference>
<keyword evidence="3" id="KW-1185">Reference proteome</keyword>
<evidence type="ECO:0000256" key="1">
    <source>
        <dbReference type="SAM" id="MobiDB-lite"/>
    </source>
</evidence>
<dbReference type="AlphaFoldDB" id="A0A0U5BXE3"/>
<organism evidence="2 3">
    <name type="scientific">Xanthomonas citri pv. citri</name>
    <dbReference type="NCBI Taxonomy" id="611301"/>
    <lineage>
        <taxon>Bacteria</taxon>
        <taxon>Pseudomonadati</taxon>
        <taxon>Pseudomonadota</taxon>
        <taxon>Gammaproteobacteria</taxon>
        <taxon>Lysobacterales</taxon>
        <taxon>Lysobacteraceae</taxon>
        <taxon>Xanthomonas</taxon>
    </lineage>
</organism>
<evidence type="ECO:0000313" key="3">
    <source>
        <dbReference type="Proteomes" id="UP000052230"/>
    </source>
</evidence>
<name>A0A0U5BXE3_XANCI</name>